<evidence type="ECO:0000259" key="2">
    <source>
        <dbReference type="Pfam" id="PF24883"/>
    </source>
</evidence>
<dbReference type="PANTHER" id="PTHR10039:SF17">
    <property type="entry name" value="FUNGAL STAND N-TERMINAL GOODBYE DOMAIN-CONTAINING PROTEIN-RELATED"/>
    <property type="match status" value="1"/>
</dbReference>
<proteinExistence type="predicted"/>
<keyword evidence="4" id="KW-1185">Reference proteome</keyword>
<gene>
    <name evidence="3" type="ORF">EST38_g7600</name>
</gene>
<feature type="domain" description="Nephrocystin 3-like N-terminal" evidence="2">
    <location>
        <begin position="70"/>
        <end position="234"/>
    </location>
</feature>
<evidence type="ECO:0000256" key="1">
    <source>
        <dbReference type="ARBA" id="ARBA00022737"/>
    </source>
</evidence>
<dbReference type="OrthoDB" id="3018344at2759"/>
<name>A0A4Q2DGI7_9AGAR</name>
<dbReference type="InterPro" id="IPR027417">
    <property type="entry name" value="P-loop_NTPase"/>
</dbReference>
<dbReference type="Gene3D" id="3.40.50.300">
    <property type="entry name" value="P-loop containing nucleotide triphosphate hydrolases"/>
    <property type="match status" value="1"/>
</dbReference>
<dbReference type="AlphaFoldDB" id="A0A4Q2DGI7"/>
<dbReference type="Proteomes" id="UP000290288">
    <property type="component" value="Unassembled WGS sequence"/>
</dbReference>
<evidence type="ECO:0000313" key="4">
    <source>
        <dbReference type="Proteomes" id="UP000290288"/>
    </source>
</evidence>
<protein>
    <recommendedName>
        <fullName evidence="2">Nephrocystin 3-like N-terminal domain-containing protein</fullName>
    </recommendedName>
</protein>
<dbReference type="SUPFAM" id="SSF52540">
    <property type="entry name" value="P-loop containing nucleoside triphosphate hydrolases"/>
    <property type="match status" value="1"/>
</dbReference>
<organism evidence="3 4">
    <name type="scientific">Candolleomyces aberdarensis</name>
    <dbReference type="NCBI Taxonomy" id="2316362"/>
    <lineage>
        <taxon>Eukaryota</taxon>
        <taxon>Fungi</taxon>
        <taxon>Dikarya</taxon>
        <taxon>Basidiomycota</taxon>
        <taxon>Agaricomycotina</taxon>
        <taxon>Agaricomycetes</taxon>
        <taxon>Agaricomycetidae</taxon>
        <taxon>Agaricales</taxon>
        <taxon>Agaricineae</taxon>
        <taxon>Psathyrellaceae</taxon>
        <taxon>Candolleomyces</taxon>
    </lineage>
</organism>
<sequence length="619" mass="70986">MFSRARNFNVGGNIQIDIDSSQHVHNGQDKSMDGWKMLLDSMAPNAFYDSRARFDPPKCDEDTRVEVISEIMDWMGDREGPKRLLCMTGAAGAGKSALQQTIAERCADSGILGCAIFFSSQDPTRNDLSRIVPTIAFQLGQHNPRLRDYIRQAIEEDPPIFTRTIRTQMERLVVRPFKQLQANADFDAGSFPYAVLIDGLDECSGEEQQTEFLSTIKHCLLDNDLPFRIFIASRPEWAIRSALNSETRGYLHPLAYHIQLSDKYDATDDIRRYLWRRLQDIGSRSHDPRARSRSWPTVEDIEKLVRAASGQFVFAATIVKYVSERRSSPVDRLHTVVDWTPGEGQLARPFEALDVLYARILSAAKESYEAVDTNRGRNFLLLLRAHQINSDSRVGGRVWNAYEFDEILNLERNGHEVLVSDLHSLAIFLQHPVFSTIIRMHFYHRSFSEFLDSETRSKNMFITETQVKAYVSEGLVQVINQVSLEPSSTCATFGTLSEENPVVALALYSNEGKTLTDQQILALAHNDGWRKFDQMLSETWHFTRSHTELPAMLFFIMQRLKNELGEPGLADELKPYYNKWRKLVKSYREEYRFEDGDLFSRLLLEEPEGETEKGEEPQE</sequence>
<reference evidence="3 4" key="1">
    <citation type="submission" date="2019-01" db="EMBL/GenBank/DDBJ databases">
        <title>Draft genome sequence of Psathyrella aberdarensis IHI B618.</title>
        <authorList>
            <person name="Buettner E."/>
            <person name="Kellner H."/>
        </authorList>
    </citation>
    <scope>NUCLEOTIDE SEQUENCE [LARGE SCALE GENOMIC DNA]</scope>
    <source>
        <strain evidence="3 4">IHI B618</strain>
    </source>
</reference>
<dbReference type="InterPro" id="IPR056884">
    <property type="entry name" value="NPHP3-like_N"/>
</dbReference>
<evidence type="ECO:0000313" key="3">
    <source>
        <dbReference type="EMBL" id="RXW18252.1"/>
    </source>
</evidence>
<keyword evidence="1" id="KW-0677">Repeat</keyword>
<dbReference type="Pfam" id="PF24883">
    <property type="entry name" value="NPHP3_N"/>
    <property type="match status" value="1"/>
</dbReference>
<dbReference type="STRING" id="2316362.A0A4Q2DGI7"/>
<dbReference type="PANTHER" id="PTHR10039">
    <property type="entry name" value="AMELOGENIN"/>
    <property type="match status" value="1"/>
</dbReference>
<dbReference type="EMBL" id="SDEE01000279">
    <property type="protein sequence ID" value="RXW18252.1"/>
    <property type="molecule type" value="Genomic_DNA"/>
</dbReference>
<comment type="caution">
    <text evidence="3">The sequence shown here is derived from an EMBL/GenBank/DDBJ whole genome shotgun (WGS) entry which is preliminary data.</text>
</comment>
<accession>A0A4Q2DGI7</accession>